<dbReference type="InterPro" id="IPR013099">
    <property type="entry name" value="K_chnl_dom"/>
</dbReference>
<dbReference type="EMBL" id="BOMQ01000008">
    <property type="protein sequence ID" value="GIE47154.1"/>
    <property type="molecule type" value="Genomic_DNA"/>
</dbReference>
<comment type="caution">
    <text evidence="3">The sequence shown here is derived from an EMBL/GenBank/DDBJ whole genome shotgun (WGS) entry which is preliminary data.</text>
</comment>
<dbReference type="PRINTS" id="PR00169">
    <property type="entry name" value="KCHANNEL"/>
</dbReference>
<dbReference type="Proteomes" id="UP000647172">
    <property type="component" value="Unassembled WGS sequence"/>
</dbReference>
<feature type="transmembrane region" description="Helical" evidence="1">
    <location>
        <begin position="90"/>
        <end position="110"/>
    </location>
</feature>
<evidence type="ECO:0000313" key="3">
    <source>
        <dbReference type="EMBL" id="GIE47154.1"/>
    </source>
</evidence>
<dbReference type="Pfam" id="PF07885">
    <property type="entry name" value="Ion_trans_2"/>
    <property type="match status" value="1"/>
</dbReference>
<dbReference type="AlphaFoldDB" id="A0A919JI06"/>
<keyword evidence="1" id="KW-1133">Transmembrane helix</keyword>
<gene>
    <name evidence="3" type="ORF">Ani05nite_06880</name>
</gene>
<keyword evidence="1" id="KW-0472">Membrane</keyword>
<keyword evidence="4" id="KW-1185">Reference proteome</keyword>
<proteinExistence type="predicted"/>
<feature type="transmembrane region" description="Helical" evidence="1">
    <location>
        <begin position="12"/>
        <end position="30"/>
    </location>
</feature>
<feature type="transmembrane region" description="Helical" evidence="1">
    <location>
        <begin position="64"/>
        <end position="84"/>
    </location>
</feature>
<dbReference type="RefSeq" id="WP_239129190.1">
    <property type="nucleotide sequence ID" value="NZ_BOMQ01000008.1"/>
</dbReference>
<feature type="transmembrane region" description="Helical" evidence="1">
    <location>
        <begin position="36"/>
        <end position="52"/>
    </location>
</feature>
<protein>
    <recommendedName>
        <fullName evidence="2">Potassium channel domain-containing protein</fullName>
    </recommendedName>
</protein>
<dbReference type="SUPFAM" id="SSF81324">
    <property type="entry name" value="Voltage-gated potassium channels"/>
    <property type="match status" value="1"/>
</dbReference>
<evidence type="ECO:0000313" key="4">
    <source>
        <dbReference type="Proteomes" id="UP000647172"/>
    </source>
</evidence>
<feature type="domain" description="Potassium channel" evidence="2">
    <location>
        <begin position="157"/>
        <end position="209"/>
    </location>
</feature>
<evidence type="ECO:0000256" key="1">
    <source>
        <dbReference type="SAM" id="Phobius"/>
    </source>
</evidence>
<name>A0A919JI06_9ACTN</name>
<organism evidence="3 4">
    <name type="scientific">Actinoplanes nipponensis</name>
    <dbReference type="NCBI Taxonomy" id="135950"/>
    <lineage>
        <taxon>Bacteria</taxon>
        <taxon>Bacillati</taxon>
        <taxon>Actinomycetota</taxon>
        <taxon>Actinomycetes</taxon>
        <taxon>Micromonosporales</taxon>
        <taxon>Micromonosporaceae</taxon>
        <taxon>Actinoplanes</taxon>
    </lineage>
</organism>
<feature type="transmembrane region" description="Helical" evidence="1">
    <location>
        <begin position="122"/>
        <end position="145"/>
    </location>
</feature>
<evidence type="ECO:0000259" key="2">
    <source>
        <dbReference type="Pfam" id="PF07885"/>
    </source>
</evidence>
<accession>A0A919JI06</accession>
<dbReference type="Gene3D" id="1.10.287.70">
    <property type="match status" value="1"/>
</dbReference>
<keyword evidence="1" id="KW-0812">Transmembrane</keyword>
<sequence length="230" mass="24163">MRQRALLRPARHGYAVVLMLIVATYVLALLPGGRSLPTVLLVLQTGTVWQALRVSHARPVVRLASAAVVALAVVAAVCALFAPGGALTGLTFLAAAGLYLVAPLAIVRDLGGRRRVDRETMLGALAAYLLIGMAFGFSYACVAALQPGPLFGDAGDPALPQALFFSFVTMTTTGYGDLVPATNPAQSIAVLEALIGQLFLVTAVAKVVENWRPRGWQRNREESRDADAGG</sequence>
<reference evidence="3" key="1">
    <citation type="submission" date="2021-01" db="EMBL/GenBank/DDBJ databases">
        <title>Whole genome shotgun sequence of Actinoplanes nipponensis NBRC 14063.</title>
        <authorList>
            <person name="Komaki H."/>
            <person name="Tamura T."/>
        </authorList>
    </citation>
    <scope>NUCLEOTIDE SEQUENCE</scope>
    <source>
        <strain evidence="3">NBRC 14063</strain>
    </source>
</reference>